<dbReference type="Pfam" id="PF00798">
    <property type="entry name" value="Arena_glycoprot"/>
    <property type="match status" value="1"/>
</dbReference>
<evidence type="ECO:0000256" key="18">
    <source>
        <dbReference type="ARBA" id="ARBA00023157"/>
    </source>
</evidence>
<dbReference type="RefSeq" id="YP_009508478.1">
    <property type="nucleotide sequence ID" value="NC_039012.1"/>
</dbReference>
<keyword evidence="3" id="KW-1032">Host cell membrane</keyword>
<evidence type="ECO:0000256" key="15">
    <source>
        <dbReference type="ARBA" id="ARBA00022890"/>
    </source>
</evidence>
<keyword evidence="14" id="KW-0261">Viral envelope protein</keyword>
<feature type="transmembrane region" description="Helical" evidence="23">
    <location>
        <begin position="427"/>
        <end position="450"/>
    </location>
</feature>
<evidence type="ECO:0000256" key="12">
    <source>
        <dbReference type="ARBA" id="ARBA00022844"/>
    </source>
</evidence>
<name>A0A0B6C5N1_9VIRU</name>
<accession>A0A0B6C5N1</accession>
<evidence type="ECO:0000313" key="24">
    <source>
        <dbReference type="EMBL" id="AJI43723.1"/>
    </source>
</evidence>
<keyword evidence="6 23" id="KW-0812">Transmembrane</keyword>
<dbReference type="OrthoDB" id="4838at10239"/>
<keyword evidence="8" id="KW-0479">Metal-binding</keyword>
<organism evidence="24 25">
    <name type="scientific">Souris virus</name>
    <dbReference type="NCBI Taxonomy" id="2010246"/>
    <lineage>
        <taxon>Viruses</taxon>
        <taxon>Riboviria</taxon>
        <taxon>Orthornavirae</taxon>
        <taxon>Negarnaviricota</taxon>
        <taxon>Polyploviricotina</taxon>
        <taxon>Bunyaviricetes</taxon>
        <taxon>Hareavirales</taxon>
        <taxon>Arenaviridae</taxon>
        <taxon>Mammarenavirus</taxon>
        <taxon>Mammarenavirus cameroonense</taxon>
    </lineage>
</organism>
<dbReference type="Proteomes" id="UP000112423">
    <property type="component" value="Genome"/>
</dbReference>
<keyword evidence="18" id="KW-1015">Disulfide bond</keyword>
<keyword evidence="12" id="KW-0946">Virion</keyword>
<keyword evidence="16 23" id="KW-1133">Transmembrane helix</keyword>
<dbReference type="GO" id="GO:0019062">
    <property type="term" value="P:virion attachment to host cell"/>
    <property type="evidence" value="ECO:0007669"/>
    <property type="project" value="UniProtKB-KW"/>
</dbReference>
<dbReference type="GeneID" id="37619945"/>
<keyword evidence="4" id="KW-0945">Host-virus interaction</keyword>
<evidence type="ECO:0000256" key="4">
    <source>
        <dbReference type="ARBA" id="ARBA00022581"/>
    </source>
</evidence>
<evidence type="ECO:0000256" key="21">
    <source>
        <dbReference type="ARBA" id="ARBA00023288"/>
    </source>
</evidence>
<keyword evidence="11" id="KW-0862">Zinc</keyword>
<keyword evidence="1" id="KW-1168">Fusion of virus membrane with host membrane</keyword>
<gene>
    <name evidence="24" type="primary">GPC</name>
</gene>
<dbReference type="GO" id="GO:0046872">
    <property type="term" value="F:metal ion binding"/>
    <property type="evidence" value="ECO:0007669"/>
    <property type="project" value="UniProtKB-KW"/>
</dbReference>
<reference evidence="24 25" key="1">
    <citation type="submission" date="2014-10" db="EMBL/GenBank/DDBJ databases">
        <title>Virome of African Animals.</title>
        <authorList>
            <person name="Ng T.F.F."/>
            <person name="Schneider B.S."/>
            <person name="Gillis A."/>
            <person name="LeBreton M."/>
            <person name="Kondov N.O."/>
            <person name="Coffey L."/>
            <person name="Wolfe N.D."/>
            <person name="Delwart E."/>
        </authorList>
    </citation>
    <scope>NUCLEOTIDE SEQUENCE [LARGE SCALE GENOMIC DNA]</scope>
    <source>
        <strain evidence="24">PREDICT-05775</strain>
    </source>
</reference>
<keyword evidence="2" id="KW-1170">Fusion of virus membrane with host endosomal membrane</keyword>
<evidence type="ECO:0000313" key="25">
    <source>
        <dbReference type="Proteomes" id="UP000112423"/>
    </source>
</evidence>
<evidence type="ECO:0000256" key="16">
    <source>
        <dbReference type="ARBA" id="ARBA00022989"/>
    </source>
</evidence>
<dbReference type="GO" id="GO:0019031">
    <property type="term" value="C:viral envelope"/>
    <property type="evidence" value="ECO:0007669"/>
    <property type="project" value="UniProtKB-KW"/>
</dbReference>
<dbReference type="InterPro" id="IPR001535">
    <property type="entry name" value="Arena_glycoprot"/>
</dbReference>
<proteinExistence type="predicted"/>
<sequence>MGQIITFFQELPHFLEEVMNIVMVVLILLTLTKAIYNLWTCGLVGLVYFLMMAGRSCESGLGNEFQLSSFVLNTTIFNSSMPLSCSKDNSHHYIYMNNTGLEITLTNKKIINHTWCNLSDAHQKDLYDHALMSIVTSFHLNIRGFSDYKAMACDFNGGNITIQYNLTSKFNRSTFEYCHSMPSRILETFRQMFWSQNVTIGATETDTITTLYCPQTDYKYIIIQNVSWENHCEMMHPTPMKFIHLELNSRRTVYLSRRLRGTFTWTLSDNSGTENPGGYCLTRWFIIAADLKCFGNTAIAKCNEAHDEEFCDMLRLFDYNKEAIKRFKGETQAALHHFKEAINALISDQLLMRNHLRDLMGIPYCNYTKFWYLNHTKTNTTTLPKCWLVRNNTYLNETEFSNDIEQEQTKFITEMLKREYDHRQTSMPLGLVDLLLFTTSLFLVSVFLHLARIPTHRHLVGKPCPKPHRLTKMGICSCGLYKQSGVPVVWKRR</sequence>
<keyword evidence="19" id="KW-0325">Glycoprotein</keyword>
<keyword evidence="15" id="KW-1164">Virus endocytosis by host</keyword>
<keyword evidence="22" id="KW-1160">Virus entry into host cell</keyword>
<keyword evidence="5" id="KW-1162">Viral penetration into host cytoplasm</keyword>
<keyword evidence="17 23" id="KW-0472">Membrane</keyword>
<evidence type="ECO:0000256" key="13">
    <source>
        <dbReference type="ARBA" id="ARBA00022870"/>
    </source>
</evidence>
<evidence type="ECO:0000256" key="6">
    <source>
        <dbReference type="ARBA" id="ARBA00022692"/>
    </source>
</evidence>
<evidence type="ECO:0000256" key="1">
    <source>
        <dbReference type="ARBA" id="ARBA00022506"/>
    </source>
</evidence>
<evidence type="ECO:0000256" key="11">
    <source>
        <dbReference type="ARBA" id="ARBA00022833"/>
    </source>
</evidence>
<keyword evidence="9" id="KW-1161">Viral attachment to host cell</keyword>
<dbReference type="Gene3D" id="2.20.28.180">
    <property type="entry name" value="Arenavirus glycoprotein, zinc binding domain"/>
    <property type="match status" value="1"/>
</dbReference>
<evidence type="ECO:0000256" key="19">
    <source>
        <dbReference type="ARBA" id="ARBA00023180"/>
    </source>
</evidence>
<dbReference type="KEGG" id="vg:37619945"/>
<evidence type="ECO:0000256" key="10">
    <source>
        <dbReference type="ARBA" id="ARBA00022812"/>
    </source>
</evidence>
<keyword evidence="20" id="KW-1038">Host endoplasmic reticulum</keyword>
<keyword evidence="21" id="KW-0449">Lipoprotein</keyword>
<dbReference type="GO" id="GO:0039654">
    <property type="term" value="P:fusion of virus membrane with host endosome membrane"/>
    <property type="evidence" value="ECO:0007669"/>
    <property type="project" value="UniProtKB-KW"/>
</dbReference>
<evidence type="ECO:0000256" key="7">
    <source>
        <dbReference type="ARBA" id="ARBA00022707"/>
    </source>
</evidence>
<dbReference type="GO" id="GO:0075509">
    <property type="term" value="P:endocytosis involved in viral entry into host cell"/>
    <property type="evidence" value="ECO:0007669"/>
    <property type="project" value="UniProtKB-KW"/>
</dbReference>
<evidence type="ECO:0000256" key="14">
    <source>
        <dbReference type="ARBA" id="ARBA00022879"/>
    </source>
</evidence>
<evidence type="ECO:0000256" key="23">
    <source>
        <dbReference type="SAM" id="Phobius"/>
    </source>
</evidence>
<keyword evidence="25" id="KW-1185">Reference proteome</keyword>
<evidence type="ECO:0000256" key="3">
    <source>
        <dbReference type="ARBA" id="ARBA00022511"/>
    </source>
</evidence>
<dbReference type="Gene3D" id="6.10.140.1590">
    <property type="match status" value="1"/>
</dbReference>
<dbReference type="InterPro" id="IPR043015">
    <property type="entry name" value="Arena_glycoprot_zinc-bd"/>
</dbReference>
<feature type="transmembrane region" description="Helical" evidence="23">
    <location>
        <begin position="21"/>
        <end position="50"/>
    </location>
</feature>
<evidence type="ECO:0000256" key="2">
    <source>
        <dbReference type="ARBA" id="ARBA00022510"/>
    </source>
</evidence>
<protein>
    <submittedName>
        <fullName evidence="24">Glycoprotein</fullName>
    </submittedName>
</protein>
<evidence type="ECO:0000256" key="17">
    <source>
        <dbReference type="ARBA" id="ARBA00023136"/>
    </source>
</evidence>
<dbReference type="EMBL" id="KP050227">
    <property type="protein sequence ID" value="AJI43723.1"/>
    <property type="molecule type" value="Genomic_RNA"/>
</dbReference>
<evidence type="ECO:0000256" key="22">
    <source>
        <dbReference type="ARBA" id="ARBA00023296"/>
    </source>
</evidence>
<evidence type="ECO:0000256" key="5">
    <source>
        <dbReference type="ARBA" id="ARBA00022595"/>
    </source>
</evidence>
<keyword evidence="10" id="KW-1040">Host Golgi apparatus</keyword>
<evidence type="ECO:0000256" key="8">
    <source>
        <dbReference type="ARBA" id="ARBA00022723"/>
    </source>
</evidence>
<keyword evidence="7" id="KW-0519">Myristate</keyword>
<evidence type="ECO:0000256" key="20">
    <source>
        <dbReference type="ARBA" id="ARBA00023184"/>
    </source>
</evidence>
<evidence type="ECO:0000256" key="9">
    <source>
        <dbReference type="ARBA" id="ARBA00022804"/>
    </source>
</evidence>
<keyword evidence="13" id="KW-1043">Host membrane</keyword>